<accession>A0A1Q1PPB2</accession>
<proteinExistence type="inferred from homology"/>
<evidence type="ECO:0000256" key="17">
    <source>
        <dbReference type="RuleBase" id="RU363123"/>
    </source>
</evidence>
<evidence type="ECO:0000256" key="2">
    <source>
        <dbReference type="ARBA" id="ARBA00022518"/>
    </source>
</evidence>
<dbReference type="Gene3D" id="3.30.240.40">
    <property type="entry name" value="E6 early regulatory protein"/>
    <property type="match status" value="2"/>
</dbReference>
<evidence type="ECO:0000256" key="11">
    <source>
        <dbReference type="ARBA" id="ARBA00023159"/>
    </source>
</evidence>
<feature type="zinc finger region" evidence="16">
    <location>
        <begin position="101"/>
        <end position="137"/>
    </location>
</feature>
<keyword evidence="10 16" id="KW-0238">DNA-binding</keyword>
<dbReference type="SUPFAM" id="SSF161229">
    <property type="entry name" value="E6 C-terminal domain-like"/>
    <property type="match status" value="2"/>
</dbReference>
<evidence type="ECO:0000256" key="10">
    <source>
        <dbReference type="ARBA" id="ARBA00023125"/>
    </source>
</evidence>
<sequence length="148" mass="17073">METLLYPLSVDEYCTYFGVAFETLRLPCIFCFHSLDTLQLLSFQQKRLSLVWRNNKCYAACVACVRKTAAIEKNRYFQCAVRGEYIEHVSKKRLQELLVRCLECMTLLTPAEKVDIIACGESFCLVRGHWKGLCRACGSNAWEFSNYA</sequence>
<evidence type="ECO:0000313" key="19">
    <source>
        <dbReference type="EMBL" id="AYA94879.2"/>
    </source>
</evidence>
<keyword evidence="2 16" id="KW-0244">Early protein</keyword>
<evidence type="ECO:0000256" key="3">
    <source>
        <dbReference type="ARBA" id="ARBA00022562"/>
    </source>
</evidence>
<keyword evidence="3 16" id="KW-1048">Host nucleus</keyword>
<protein>
    <recommendedName>
        <fullName evidence="16 17">Protein E6</fullName>
    </recommendedName>
</protein>
<comment type="similarity">
    <text evidence="1 16 17">Belongs to the papillomaviridae E6 protein family.</text>
</comment>
<evidence type="ECO:0000256" key="15">
    <source>
        <dbReference type="ARBA" id="ARBA00023323"/>
    </source>
</evidence>
<keyword evidence="13 16" id="KW-1035">Host cytoplasm</keyword>
<comment type="subunit">
    <text evidence="16">Forms homodimers. Interacts with ubiquitin-protein ligase UBE3A/E6-AP; this interaction stimulates UBE3A ubiquitin activity. Interacts with host BAK1.</text>
</comment>
<keyword evidence="7 16" id="KW-0863">Zinc-finger</keyword>
<keyword evidence="6 16" id="KW-0479">Metal-binding</keyword>
<dbReference type="Pfam" id="PF00518">
    <property type="entry name" value="E6"/>
    <property type="match status" value="1"/>
</dbReference>
<evidence type="ECO:0000256" key="8">
    <source>
        <dbReference type="ARBA" id="ARBA00022833"/>
    </source>
</evidence>
<dbReference type="GO" id="GO:0042025">
    <property type="term" value="C:host cell nucleus"/>
    <property type="evidence" value="ECO:0007669"/>
    <property type="project" value="UniProtKB-SubCell"/>
</dbReference>
<keyword evidence="12 16" id="KW-0804">Transcription</keyword>
<dbReference type="GO" id="GO:0003677">
    <property type="term" value="F:DNA binding"/>
    <property type="evidence" value="ECO:0007669"/>
    <property type="project" value="UniProtKB-UniRule"/>
</dbReference>
<dbReference type="GO" id="GO:0052170">
    <property type="term" value="P:symbiont-mediated suppression of host innate immune response"/>
    <property type="evidence" value="ECO:0007669"/>
    <property type="project" value="UniProtKB-KW"/>
</dbReference>
<keyword evidence="15 16" id="KW-1119">Modulation of host cell apoptosis by virus</keyword>
<dbReference type="HAMAP" id="MF_04006">
    <property type="entry name" value="HPV_E6"/>
    <property type="match status" value="1"/>
</dbReference>
<dbReference type="InterPro" id="IPR038575">
    <property type="entry name" value="E6_sf"/>
</dbReference>
<evidence type="ECO:0000256" key="6">
    <source>
        <dbReference type="ARBA" id="ARBA00022723"/>
    </source>
</evidence>
<keyword evidence="8 16" id="KW-0862">Zinc</keyword>
<evidence type="ECO:0000256" key="4">
    <source>
        <dbReference type="ARBA" id="ARBA00022581"/>
    </source>
</evidence>
<dbReference type="GO" id="GO:0039648">
    <property type="term" value="P:symbiont-mediated perturbation of host ubiquitin-like protein modification"/>
    <property type="evidence" value="ECO:0007669"/>
    <property type="project" value="UniProtKB-UniRule"/>
</dbReference>
<dbReference type="GO" id="GO:0006355">
    <property type="term" value="P:regulation of DNA-templated transcription"/>
    <property type="evidence" value="ECO:0007669"/>
    <property type="project" value="UniProtKB-UniRule"/>
</dbReference>
<evidence type="ECO:0000256" key="9">
    <source>
        <dbReference type="ARBA" id="ARBA00023015"/>
    </source>
</evidence>
<evidence type="ECO:0000313" key="18">
    <source>
        <dbReference type="EMBL" id="AQM73648.1"/>
    </source>
</evidence>
<keyword evidence="4 16" id="KW-0945">Host-virus interaction</keyword>
<comment type="subcellular location">
    <subcellularLocation>
        <location evidence="16 17">Host cytoplasm</location>
    </subcellularLocation>
    <subcellularLocation>
        <location evidence="16 17">Host nucleus</location>
    </subcellularLocation>
</comment>
<dbReference type="EMBL" id="KX781280">
    <property type="protein sequence ID" value="AQM73648.1"/>
    <property type="molecule type" value="Genomic_DNA"/>
</dbReference>
<keyword evidence="5 16" id="KW-1090">Inhibition of host innate immune response by virus</keyword>
<comment type="caution">
    <text evidence="16">Lacks conserved residue(s) required for the propagation of feature annotation.</text>
</comment>
<evidence type="ECO:0000256" key="12">
    <source>
        <dbReference type="ARBA" id="ARBA00023163"/>
    </source>
</evidence>
<reference evidence="18" key="1">
    <citation type="journal article" date="2016" name="J. Am. Acad. Dermatol.">
        <title>Human polyomavirus 6 and 7 are associated with pruritic and dyskeratotic dermatoses.</title>
        <authorList>
            <person name="Nguyen K.D."/>
            <person name="Lee E.E."/>
            <person name="Yue Y."/>
            <person name="Stork J."/>
            <person name="Pock L."/>
            <person name="North J.P."/>
            <person name="Vandergriff T."/>
            <person name="Cockerell C."/>
            <person name="Hosler G.A."/>
            <person name="Pastrana D.V."/>
            <person name="Buck C.B."/>
            <person name="Wang R.C."/>
        </authorList>
    </citation>
    <scope>NUCLEOTIDE SEQUENCE</scope>
    <source>
        <strain evidence="18">Dysk1</strain>
    </source>
</reference>
<dbReference type="GO" id="GO:0008270">
    <property type="term" value="F:zinc ion binding"/>
    <property type="evidence" value="ECO:0007669"/>
    <property type="project" value="UniProtKB-KW"/>
</dbReference>
<evidence type="ECO:0000256" key="1">
    <source>
        <dbReference type="ARBA" id="ARBA00006346"/>
    </source>
</evidence>
<keyword evidence="14 16" id="KW-0899">Viral immunoevasion</keyword>
<dbReference type="EMBL" id="MH777323">
    <property type="protein sequence ID" value="AYA94879.2"/>
    <property type="molecule type" value="Genomic_DNA"/>
</dbReference>
<evidence type="ECO:0000256" key="7">
    <source>
        <dbReference type="ARBA" id="ARBA00022771"/>
    </source>
</evidence>
<evidence type="ECO:0000256" key="16">
    <source>
        <dbReference type="HAMAP-Rule" id="MF_04006"/>
    </source>
</evidence>
<keyword evidence="11 16" id="KW-0010">Activator</keyword>
<dbReference type="GO" id="GO:0006351">
    <property type="term" value="P:DNA-templated transcription"/>
    <property type="evidence" value="ECO:0007669"/>
    <property type="project" value="UniProtKB-UniRule"/>
</dbReference>
<feature type="zinc finger region" evidence="16">
    <location>
        <begin position="28"/>
        <end position="64"/>
    </location>
</feature>
<dbReference type="GO" id="GO:0030430">
    <property type="term" value="C:host cell cytoplasm"/>
    <property type="evidence" value="ECO:0007669"/>
    <property type="project" value="UniProtKB-SubCell"/>
</dbReference>
<gene>
    <name evidence="16" type="primary">E6</name>
</gene>
<name>A0A1Q1PPB2_9PAPI</name>
<accession>A0A385PLD4</accession>
<organism evidence="18">
    <name type="scientific">Human papillomavirus</name>
    <dbReference type="NCBI Taxonomy" id="10566"/>
    <lineage>
        <taxon>Viruses</taxon>
        <taxon>Monodnaviria</taxon>
        <taxon>Shotokuvirae</taxon>
        <taxon>Cossaviricota</taxon>
        <taxon>Papovaviricetes</taxon>
        <taxon>Zurhausenvirales</taxon>
        <taxon>Papillomaviridae</taxon>
    </lineage>
</organism>
<dbReference type="GO" id="GO:0039502">
    <property type="term" value="P:symbiont-mediated suppression of host type I interferon-mediated signaling pathway"/>
    <property type="evidence" value="ECO:0007669"/>
    <property type="project" value="UniProtKB-UniRule"/>
</dbReference>
<keyword evidence="9 16" id="KW-0805">Transcription regulation</keyword>
<evidence type="ECO:0000256" key="5">
    <source>
        <dbReference type="ARBA" id="ARBA00022632"/>
    </source>
</evidence>
<dbReference type="InterPro" id="IPR001334">
    <property type="entry name" value="E6"/>
</dbReference>
<dbReference type="GO" id="GO:0052150">
    <property type="term" value="P:symbiont-mediated perturbation of host apoptosis"/>
    <property type="evidence" value="ECO:0007669"/>
    <property type="project" value="UniProtKB-KW"/>
</dbReference>
<evidence type="ECO:0000256" key="13">
    <source>
        <dbReference type="ARBA" id="ARBA00023200"/>
    </source>
</evidence>
<evidence type="ECO:0000256" key="14">
    <source>
        <dbReference type="ARBA" id="ARBA00023280"/>
    </source>
</evidence>
<comment type="function">
    <text evidence="16">Plays a major role in the induction and maintenance of cellular transformation. E6 associates with host UBE3A/E6-AP ubiquitin-protein ligase and modulates its activity. Protects host keratinocytes from apoptosis by mediating the degradation of host BAK1. May also inhibit host immune response.</text>
</comment>
<reference evidence="19" key="2">
    <citation type="journal article" date="2018" name="Nat. Med.">
        <title>Expanded skin virome in DOCK8-deficient patients.</title>
        <authorList>
            <consortium name="NISC Comparative Sequencing Program"/>
            <person name="Tirosh O."/>
            <person name="Conlan S."/>
            <person name="Deming C."/>
            <person name="Lee-Lin S.Q."/>
            <person name="Huang X."/>
            <person name="Su H.C."/>
            <person name="Freeman A.F."/>
            <person name="Segre J.A."/>
            <person name="Kong H.H."/>
        </authorList>
    </citation>
    <scope>NUCLEOTIDE SEQUENCE</scope>
    <source>
        <strain evidence="19">HPV-mSK_181</strain>
    </source>
</reference>